<dbReference type="OrthoDB" id="5428863at2759"/>
<reference evidence="2" key="1">
    <citation type="journal article" date="2021" name="Nat. Commun.">
        <title>Genetic determinants of endophytism in the Arabidopsis root mycobiome.</title>
        <authorList>
            <person name="Mesny F."/>
            <person name="Miyauchi S."/>
            <person name="Thiergart T."/>
            <person name="Pickel B."/>
            <person name="Atanasova L."/>
            <person name="Karlsson M."/>
            <person name="Huettel B."/>
            <person name="Barry K.W."/>
            <person name="Haridas S."/>
            <person name="Chen C."/>
            <person name="Bauer D."/>
            <person name="Andreopoulos W."/>
            <person name="Pangilinan J."/>
            <person name="LaButti K."/>
            <person name="Riley R."/>
            <person name="Lipzen A."/>
            <person name="Clum A."/>
            <person name="Drula E."/>
            <person name="Henrissat B."/>
            <person name="Kohler A."/>
            <person name="Grigoriev I.V."/>
            <person name="Martin F.M."/>
            <person name="Hacquard S."/>
        </authorList>
    </citation>
    <scope>NUCLEOTIDE SEQUENCE</scope>
    <source>
        <strain evidence="2">MPI-SDFR-AT-0120</strain>
    </source>
</reference>
<evidence type="ECO:0000259" key="1">
    <source>
        <dbReference type="Pfam" id="PF06985"/>
    </source>
</evidence>
<keyword evidence="3" id="KW-1185">Reference proteome</keyword>
<dbReference type="AlphaFoldDB" id="A0A8K0VRT0"/>
<dbReference type="PANTHER" id="PTHR33112:SF1">
    <property type="entry name" value="HETEROKARYON INCOMPATIBILITY DOMAIN-CONTAINING PROTEIN"/>
    <property type="match status" value="1"/>
</dbReference>
<organism evidence="2 3">
    <name type="scientific">Paraphoma chrysanthemicola</name>
    <dbReference type="NCBI Taxonomy" id="798071"/>
    <lineage>
        <taxon>Eukaryota</taxon>
        <taxon>Fungi</taxon>
        <taxon>Dikarya</taxon>
        <taxon>Ascomycota</taxon>
        <taxon>Pezizomycotina</taxon>
        <taxon>Dothideomycetes</taxon>
        <taxon>Pleosporomycetidae</taxon>
        <taxon>Pleosporales</taxon>
        <taxon>Pleosporineae</taxon>
        <taxon>Phaeosphaeriaceae</taxon>
        <taxon>Paraphoma</taxon>
    </lineage>
</organism>
<dbReference type="PROSITE" id="PS50007">
    <property type="entry name" value="PIPLC_X_DOMAIN"/>
    <property type="match status" value="1"/>
</dbReference>
<gene>
    <name evidence="2" type="ORF">FB567DRAFT_248075</name>
</gene>
<name>A0A8K0VRT0_9PLEO</name>
<protein>
    <submittedName>
        <fullName evidence="2">Heterokaryon incompatibility protein-domain-containing protein</fullName>
    </submittedName>
</protein>
<evidence type="ECO:0000313" key="3">
    <source>
        <dbReference type="Proteomes" id="UP000813461"/>
    </source>
</evidence>
<feature type="domain" description="Heterokaryon incompatibility" evidence="1">
    <location>
        <begin position="200"/>
        <end position="331"/>
    </location>
</feature>
<comment type="caution">
    <text evidence="2">The sequence shown here is derived from an EMBL/GenBank/DDBJ whole genome shotgun (WGS) entry which is preliminary data.</text>
</comment>
<dbReference type="InterPro" id="IPR010730">
    <property type="entry name" value="HET"/>
</dbReference>
<dbReference type="Pfam" id="PF06985">
    <property type="entry name" value="HET"/>
    <property type="match status" value="1"/>
</dbReference>
<accession>A0A8K0VRT0</accession>
<evidence type="ECO:0000313" key="2">
    <source>
        <dbReference type="EMBL" id="KAH7068672.1"/>
    </source>
</evidence>
<dbReference type="Proteomes" id="UP000813461">
    <property type="component" value="Unassembled WGS sequence"/>
</dbReference>
<sequence length="755" mass="87020">MHSKGEENFYHPNYDNMAMFVSKPYGEPEHDVQGSICDRCYSLPWEDLVSPLCYLENPRYDLVLAKYDTLNPPNCRVCQLFDRVATTNRFTSLSVSLTQCVRPDSEPSIGALTLLQSKHHESTPHIIGVEMKREDDALRYLRRIYPRTVNIQLAKAWIKECVNRHGPLCNPPVSARPKHITNFIDCERRTIVTKSTECPYVALSYVWGKPSTAQTDAYLEPTIEDSITLTKALGIRYLWVDRYCIDQNDAQSKHEQIQQMGVIYSSALLTIIAAAGKGPSHGLPGVQYRPRMDTFAVRVRSVTLAVHPARSQINVDILASTWASRAWTFQECYLSRRRLFFTDTQAQFVCNSCFGPELDHSTSAFSGKSWEQVATELKNYREPHPLEVILPPDATNRHLGIMVPRWDVMIQATRYLEVYSRRNLSYGSDALNAIVGTLNTLQGRQVEIPLFHVWGMPVCPVDDAQTPLVCKVDKNGRLSRFTAVAIGLLWYHKRSDRRRWMFPSWSSLGWDGPISWQFNGMDEDDPRNNLRHYTHVNQRIVYFETSPTIESKSPGYSLLTNANFEGECRSKVLEMHAMTVNVRLAAWDGTDGYHFLRINIAIPFNTIIEMVVKPKWDLSPWNLRPQRKLKGIIFHSSWEKADIRDFRAKEDNPTLELTIPMMIVKETRRHTYERIGICWLPHSRTHKGLPVLFRYRDSLDQNAESFFGKMSMHDRFSKWKNRAKDAETAALGTSPVIDLNMWGRRVCKLEYFLLE</sequence>
<dbReference type="EMBL" id="JAGMVJ010000031">
    <property type="protein sequence ID" value="KAH7068672.1"/>
    <property type="molecule type" value="Genomic_DNA"/>
</dbReference>
<proteinExistence type="predicted"/>
<dbReference type="PANTHER" id="PTHR33112">
    <property type="entry name" value="DOMAIN PROTEIN, PUTATIVE-RELATED"/>
    <property type="match status" value="1"/>
</dbReference>